<keyword evidence="1" id="KW-1133">Transmembrane helix</keyword>
<sequence length="113" mass="12122">MADTSYFLIVIAFLFNIVFGVITVTKKDQLSRFLKKAAEAIKNANDAADVLDKVEATIDIAEAIVDIEDGETVDAGLEVVYANDAADLLDQAEDVSGIGEDADKCFLSCVICQ</sequence>
<evidence type="ECO:0000313" key="2">
    <source>
        <dbReference type="EMBL" id="KAH1120653.1"/>
    </source>
</evidence>
<organism evidence="2 3">
    <name type="scientific">Gossypium stocksii</name>
    <dbReference type="NCBI Taxonomy" id="47602"/>
    <lineage>
        <taxon>Eukaryota</taxon>
        <taxon>Viridiplantae</taxon>
        <taxon>Streptophyta</taxon>
        <taxon>Embryophyta</taxon>
        <taxon>Tracheophyta</taxon>
        <taxon>Spermatophyta</taxon>
        <taxon>Magnoliopsida</taxon>
        <taxon>eudicotyledons</taxon>
        <taxon>Gunneridae</taxon>
        <taxon>Pentapetalae</taxon>
        <taxon>rosids</taxon>
        <taxon>malvids</taxon>
        <taxon>Malvales</taxon>
        <taxon>Malvaceae</taxon>
        <taxon>Malvoideae</taxon>
        <taxon>Gossypium</taxon>
    </lineage>
</organism>
<keyword evidence="3" id="KW-1185">Reference proteome</keyword>
<feature type="transmembrane region" description="Helical" evidence="1">
    <location>
        <begin position="6"/>
        <end position="25"/>
    </location>
</feature>
<keyword evidence="1" id="KW-0812">Transmembrane</keyword>
<comment type="caution">
    <text evidence="2">The sequence shown here is derived from an EMBL/GenBank/DDBJ whole genome shotgun (WGS) entry which is preliminary data.</text>
</comment>
<dbReference type="AlphaFoldDB" id="A0A9D3WCF9"/>
<protein>
    <submittedName>
        <fullName evidence="2">Uncharacterized protein</fullName>
    </submittedName>
</protein>
<dbReference type="Proteomes" id="UP000828251">
    <property type="component" value="Unassembled WGS sequence"/>
</dbReference>
<evidence type="ECO:0000313" key="3">
    <source>
        <dbReference type="Proteomes" id="UP000828251"/>
    </source>
</evidence>
<gene>
    <name evidence="2" type="ORF">J1N35_003813</name>
</gene>
<dbReference type="EMBL" id="JAIQCV010000002">
    <property type="protein sequence ID" value="KAH1120653.1"/>
    <property type="molecule type" value="Genomic_DNA"/>
</dbReference>
<reference evidence="2 3" key="1">
    <citation type="journal article" date="2021" name="Plant Biotechnol. J.">
        <title>Multi-omics assisted identification of the key and species-specific regulatory components of drought-tolerant mechanisms in Gossypium stocksii.</title>
        <authorList>
            <person name="Yu D."/>
            <person name="Ke L."/>
            <person name="Zhang D."/>
            <person name="Wu Y."/>
            <person name="Sun Y."/>
            <person name="Mei J."/>
            <person name="Sun J."/>
            <person name="Sun Y."/>
        </authorList>
    </citation>
    <scope>NUCLEOTIDE SEQUENCE [LARGE SCALE GENOMIC DNA]</scope>
    <source>
        <strain evidence="3">cv. E1</strain>
        <tissue evidence="2">Leaf</tissue>
    </source>
</reference>
<accession>A0A9D3WCF9</accession>
<name>A0A9D3WCF9_9ROSI</name>
<proteinExistence type="predicted"/>
<keyword evidence="1" id="KW-0472">Membrane</keyword>
<evidence type="ECO:0000256" key="1">
    <source>
        <dbReference type="SAM" id="Phobius"/>
    </source>
</evidence>